<organism evidence="6 7">
    <name type="scientific">Symbiodinium necroappetens</name>
    <dbReference type="NCBI Taxonomy" id="1628268"/>
    <lineage>
        <taxon>Eukaryota</taxon>
        <taxon>Sar</taxon>
        <taxon>Alveolata</taxon>
        <taxon>Dinophyceae</taxon>
        <taxon>Suessiales</taxon>
        <taxon>Symbiodiniaceae</taxon>
        <taxon>Symbiodinium</taxon>
    </lineage>
</organism>
<dbReference type="OrthoDB" id="407041at2759"/>
<dbReference type="Pfam" id="PF12796">
    <property type="entry name" value="Ank_2"/>
    <property type="match status" value="5"/>
</dbReference>
<sequence>MQEVSQCAVKGFQAAEDTLRCDRPLPPRREDEVFPAEIATVAIKPMQPRKQKANLVSFSPRLSEDPDVAEKQKAAGMFLGDEASADHISHAQSFRVKPANPAQPWVGFLTTEMGSESEALRTWEDGRIYRGDWHKDPGQWLDGKMPEPRDSGRVGKARQRGVCDQVAFGTFSEKYGDEVAMTVRIRTTGPVTATSTRKSQSRTYSIDKQDVTATKSSESGYQQPNTSSEDSSASNFCTKHDSDDLPLPQDDDLEAGECVPWRRTQLLLMSSWQSRKRPHRNSDLDVCGRPTGLQAAAAAGNRDKVKRLLDLRADINAADDYGNTALHKAAVSDHGAVALAVALVLLERRDNLSVDARTHDGHTASCLAAKHGHNGLVLQLLRARADVRSNSRTALHFAAESGSYDVLMTLLNEGGADINSCTGDSQPVLVSVAENGDYDVVLRLLQQAADVNAPGRCGRTALHVAAEGGKVSTVLQLLEWRANVNARTDDGKTALSLIATAGHSDVVLELLQKWNADIHAAFDRGRIALHLAAEDGQACLADHLLKHQANVDACGEDGATALHCAVEHGQEDVVVVLVGRGAQWNIKRNDERTALHIAVARGYSNLVSAALARKDVEVNGVDSYGQNALCLAAAHGHNQILQHLLRGRADTKYSNKKDHEMMALHYAAESGCNEAVVCILKFEEGAAKGLVDAPAENGQTALCFAARANRLQVVKTLLVKKAAINAGGADHRHSALVLAAQNGHWELVKNLLDERADIHSKSTDGETCLHLAAAASNGETVQKLMNLQADVALEDIYGRTPIDRVGKDFLKVFGRTKVSFERLVSAEGPQALMLLEDWPQDAFLKGKVRLRRANLAERLRVILAPDSPDALGPDSVVEQADVDLSAPDARGPDLVVEQADVDLSAPDARSPDLVVEQADVDLFSQNLLPAPKVHACLKCLPGLQADMMCDPEFLRCLAHATNSAIFQVDAVQAVVAAAWQQSRMATALEVASDILTVPLLVFISWSLQTSQSGLLLSVWAFAATVWVLWLHAKRSLEELVQFLLFLRKACVDALQSQSKERRSVCSIHRCSCCCLVVDVVYGLFGYADFDNIADAVYLLVGWYAIVQRLLIGDELAKPWMSAFCALAWLRALYSLRGESWLGPRLLPILAAVKDTVTFFLVAAVCILAATHAYYTLEIPQINTDASRGYSMYLAFMQVLRLSLFVDFSLYDQDRFEGLAKKQNETTATTTLKPTPLQTEDYFWVHVLFHVVGVGITVLLMNLLIGVLGQNFDFYQDQNQKLFQRARAKMLWELSCRPWAQAREQELGSGSVAVDSRSTLISCDSLLGWLFGTDLVSAWLKADLTVSLGTSLFDSSQSNENGINVVVEFSIELFQVLSQRFLANHRISIDDWLSAGRSYLSWLRYQASFRLAGMRYVFYTALGCHGADGKAQAKDCKIWLVSRHDVPIDGSRSLRTDLKMHLADVKAAFDDLLGNVLARDVVPELRSVQVAVQRLVEHATGMSDATLHAFEILGLYTQLEAALEKPTGPADVGQPYRQIVAWCKAHALDLDLEGVLEILASEEGGYPPWRRQALEEAYRLLYDEAAASGSLALDRLPEPPTSEEIGFRPLPEALVSGEAYKRNCYAGVTLQLGKTLQKQGFVE</sequence>
<feature type="repeat" description="ANK" evidence="3">
    <location>
        <begin position="288"/>
        <end position="320"/>
    </location>
</feature>
<evidence type="ECO:0000256" key="3">
    <source>
        <dbReference type="PROSITE-ProRule" id="PRU00023"/>
    </source>
</evidence>
<dbReference type="GO" id="GO:0005737">
    <property type="term" value="C:cytoplasm"/>
    <property type="evidence" value="ECO:0007669"/>
    <property type="project" value="TreeGrafter"/>
</dbReference>
<evidence type="ECO:0000256" key="5">
    <source>
        <dbReference type="SAM" id="Phobius"/>
    </source>
</evidence>
<feature type="repeat" description="ANK" evidence="3">
    <location>
        <begin position="524"/>
        <end position="556"/>
    </location>
</feature>
<dbReference type="PANTHER" id="PTHR24198:SF165">
    <property type="entry name" value="ANKYRIN REPEAT-CONTAINING PROTEIN-RELATED"/>
    <property type="match status" value="1"/>
</dbReference>
<evidence type="ECO:0000256" key="1">
    <source>
        <dbReference type="ARBA" id="ARBA00022737"/>
    </source>
</evidence>
<dbReference type="Pfam" id="PF13637">
    <property type="entry name" value="Ank_4"/>
    <property type="match status" value="1"/>
</dbReference>
<dbReference type="Proteomes" id="UP000601435">
    <property type="component" value="Unassembled WGS sequence"/>
</dbReference>
<dbReference type="SUPFAM" id="SSF48403">
    <property type="entry name" value="Ankyrin repeat"/>
    <property type="match status" value="2"/>
</dbReference>
<feature type="repeat" description="ANK" evidence="3">
    <location>
        <begin position="390"/>
        <end position="423"/>
    </location>
</feature>
<name>A0A812T6T2_9DINO</name>
<feature type="repeat" description="ANK" evidence="3">
    <location>
        <begin position="457"/>
        <end position="489"/>
    </location>
</feature>
<evidence type="ECO:0000256" key="4">
    <source>
        <dbReference type="SAM" id="MobiDB-lite"/>
    </source>
</evidence>
<dbReference type="InterPro" id="IPR036770">
    <property type="entry name" value="Ankyrin_rpt-contain_sf"/>
</dbReference>
<feature type="repeat" description="ANK" evidence="3">
    <location>
        <begin position="490"/>
        <end position="523"/>
    </location>
</feature>
<evidence type="ECO:0000313" key="6">
    <source>
        <dbReference type="EMBL" id="CAE7513215.1"/>
    </source>
</evidence>
<dbReference type="Gene3D" id="1.25.40.20">
    <property type="entry name" value="Ankyrin repeat-containing domain"/>
    <property type="match status" value="5"/>
</dbReference>
<dbReference type="InterPro" id="IPR002110">
    <property type="entry name" value="Ankyrin_rpt"/>
</dbReference>
<comment type="caution">
    <text evidence="6">The sequence shown here is derived from an EMBL/GenBank/DDBJ whole genome shotgun (WGS) entry which is preliminary data.</text>
</comment>
<keyword evidence="1" id="KW-0677">Repeat</keyword>
<evidence type="ECO:0000313" key="7">
    <source>
        <dbReference type="Proteomes" id="UP000601435"/>
    </source>
</evidence>
<evidence type="ECO:0008006" key="8">
    <source>
        <dbReference type="Google" id="ProtNLM"/>
    </source>
</evidence>
<feature type="transmembrane region" description="Helical" evidence="5">
    <location>
        <begin position="1155"/>
        <end position="1176"/>
    </location>
</feature>
<gene>
    <name evidence="6" type="ORF">SNEC2469_LOCUS14659</name>
</gene>
<feature type="repeat" description="ANK" evidence="3">
    <location>
        <begin position="590"/>
        <end position="623"/>
    </location>
</feature>
<feature type="compositionally biased region" description="Polar residues" evidence="4">
    <location>
        <begin position="190"/>
        <end position="204"/>
    </location>
</feature>
<keyword evidence="5" id="KW-1133">Transmembrane helix</keyword>
<keyword evidence="5" id="KW-0472">Membrane</keyword>
<feature type="region of interest" description="Disordered" evidence="4">
    <location>
        <begin position="190"/>
        <end position="251"/>
    </location>
</feature>
<feature type="repeat" description="ANK" evidence="3">
    <location>
        <begin position="557"/>
        <end position="589"/>
    </location>
</feature>
<feature type="compositionally biased region" description="Basic and acidic residues" evidence="4">
    <location>
        <begin position="144"/>
        <end position="153"/>
    </location>
</feature>
<feature type="repeat" description="ANK" evidence="3">
    <location>
        <begin position="624"/>
        <end position="656"/>
    </location>
</feature>
<feature type="repeat" description="ANK" evidence="3">
    <location>
        <begin position="697"/>
        <end position="729"/>
    </location>
</feature>
<protein>
    <recommendedName>
        <fullName evidence="8">Ankyrin-3</fullName>
    </recommendedName>
</protein>
<dbReference type="PROSITE" id="PS50088">
    <property type="entry name" value="ANK_REPEAT"/>
    <property type="match status" value="11"/>
</dbReference>
<dbReference type="SMART" id="SM00248">
    <property type="entry name" value="ANK"/>
    <property type="match status" value="15"/>
</dbReference>
<feature type="transmembrane region" description="Helical" evidence="5">
    <location>
        <begin position="1242"/>
        <end position="1267"/>
    </location>
</feature>
<keyword evidence="2 3" id="KW-0040">ANK repeat</keyword>
<dbReference type="PROSITE" id="PS50297">
    <property type="entry name" value="ANK_REP_REGION"/>
    <property type="match status" value="7"/>
</dbReference>
<feature type="repeat" description="ANK" evidence="3">
    <location>
        <begin position="731"/>
        <end position="763"/>
    </location>
</feature>
<evidence type="ECO:0000256" key="2">
    <source>
        <dbReference type="ARBA" id="ARBA00023043"/>
    </source>
</evidence>
<reference evidence="6" key="1">
    <citation type="submission" date="2021-02" db="EMBL/GenBank/DDBJ databases">
        <authorList>
            <person name="Dougan E. K."/>
            <person name="Rhodes N."/>
            <person name="Thang M."/>
            <person name="Chan C."/>
        </authorList>
    </citation>
    <scope>NUCLEOTIDE SEQUENCE</scope>
</reference>
<feature type="region of interest" description="Disordered" evidence="4">
    <location>
        <begin position="138"/>
        <end position="158"/>
    </location>
</feature>
<keyword evidence="5" id="KW-0812">Transmembrane</keyword>
<proteinExistence type="predicted"/>
<feature type="compositionally biased region" description="Polar residues" evidence="4">
    <location>
        <begin position="211"/>
        <end position="237"/>
    </location>
</feature>
<dbReference type="EMBL" id="CAJNJA010023586">
    <property type="protein sequence ID" value="CAE7513215.1"/>
    <property type="molecule type" value="Genomic_DNA"/>
</dbReference>
<accession>A0A812T6T2</accession>
<dbReference type="PANTHER" id="PTHR24198">
    <property type="entry name" value="ANKYRIN REPEAT AND PROTEIN KINASE DOMAIN-CONTAINING PROTEIN"/>
    <property type="match status" value="1"/>
</dbReference>
<feature type="repeat" description="ANK" evidence="3">
    <location>
        <begin position="764"/>
        <end position="796"/>
    </location>
</feature>
<keyword evidence="7" id="KW-1185">Reference proteome</keyword>